<reference evidence="1 2" key="1">
    <citation type="submission" date="2017-08" db="EMBL/GenBank/DDBJ databases">
        <title>Complete genome sequence of Mucilaginibacter sp. strain BJC16-A31.</title>
        <authorList>
            <consortium name="Henan University of Science and Technology"/>
            <person name="You X."/>
        </authorList>
    </citation>
    <scope>NUCLEOTIDE SEQUENCE [LARGE SCALE GENOMIC DNA]</scope>
    <source>
        <strain evidence="1 2">BJC16-A31</strain>
    </source>
</reference>
<dbReference type="EMBL" id="CP022743">
    <property type="protein sequence ID" value="ASU32782.1"/>
    <property type="molecule type" value="Genomic_DNA"/>
</dbReference>
<sequence length="38" mass="4260">MLITLIVVYITRRIRAGKAARLSAVKLQIAHQSNLNVK</sequence>
<dbReference type="AlphaFoldDB" id="A0A223NSC3"/>
<evidence type="ECO:0000313" key="1">
    <source>
        <dbReference type="EMBL" id="ASU32782.1"/>
    </source>
</evidence>
<organism evidence="1 2">
    <name type="scientific">Mucilaginibacter xinganensis</name>
    <dbReference type="NCBI Taxonomy" id="1234841"/>
    <lineage>
        <taxon>Bacteria</taxon>
        <taxon>Pseudomonadati</taxon>
        <taxon>Bacteroidota</taxon>
        <taxon>Sphingobacteriia</taxon>
        <taxon>Sphingobacteriales</taxon>
        <taxon>Sphingobacteriaceae</taxon>
        <taxon>Mucilaginibacter</taxon>
    </lineage>
</organism>
<accession>A0A223NSC3</accession>
<evidence type="ECO:0000313" key="2">
    <source>
        <dbReference type="Proteomes" id="UP000215002"/>
    </source>
</evidence>
<gene>
    <name evidence="1" type="ORF">MuYL_0882</name>
</gene>
<protein>
    <submittedName>
        <fullName evidence="1">Uncharacterized protein</fullName>
    </submittedName>
</protein>
<proteinExistence type="predicted"/>
<dbReference type="KEGG" id="muc:MuYL_0882"/>
<keyword evidence="2" id="KW-1185">Reference proteome</keyword>
<dbReference type="Proteomes" id="UP000215002">
    <property type="component" value="Chromosome"/>
</dbReference>
<name>A0A223NSC3_9SPHI</name>